<proteinExistence type="predicted"/>
<dbReference type="OrthoDB" id="7063662at2"/>
<gene>
    <name evidence="2" type="ORF">C9I47_1640</name>
    <name evidence="3" type="ORF">FKV24_007350</name>
</gene>
<evidence type="ECO:0000256" key="1">
    <source>
        <dbReference type="SAM" id="SignalP"/>
    </source>
</evidence>
<accession>A0A2U9T3S2</accession>
<protein>
    <recommendedName>
        <fullName evidence="6">Lipoprotein SmpA/OmlA domain-containing protein</fullName>
    </recommendedName>
</protein>
<evidence type="ECO:0000313" key="3">
    <source>
        <dbReference type="EMBL" id="KAB8192486.1"/>
    </source>
</evidence>
<feature type="chain" id="PRO_5036053199" description="Lipoprotein SmpA/OmlA domain-containing protein" evidence="1">
    <location>
        <begin position="27"/>
        <end position="113"/>
    </location>
</feature>
<name>A0A2U9T3S2_9GAMM</name>
<dbReference type="EMBL" id="VICD02000108">
    <property type="protein sequence ID" value="KAB8192486.1"/>
    <property type="molecule type" value="Genomic_DNA"/>
</dbReference>
<evidence type="ECO:0000313" key="4">
    <source>
        <dbReference type="Proteomes" id="UP000249447"/>
    </source>
</evidence>
<keyword evidence="1" id="KW-0732">Signal</keyword>
<feature type="signal peptide" evidence="1">
    <location>
        <begin position="1"/>
        <end position="26"/>
    </location>
</feature>
<sequence>MKPFRSKSIVVSALLALSVVSTAASAETLLIERVRESASANLPARGMTMAQVEARYGAPSQRMEPRGGQKRQWPTINRWVYPAFTVYFEKSRVIDAVANQANANEIGPKSPIN</sequence>
<organism evidence="2 4">
    <name type="scientific">Marilutibacter maris</name>
    <dbReference type="NCBI Taxonomy" id="1605891"/>
    <lineage>
        <taxon>Bacteria</taxon>
        <taxon>Pseudomonadati</taxon>
        <taxon>Pseudomonadota</taxon>
        <taxon>Gammaproteobacteria</taxon>
        <taxon>Lysobacterales</taxon>
        <taxon>Lysobacteraceae</taxon>
        <taxon>Marilutibacter</taxon>
    </lineage>
</organism>
<dbReference type="AlphaFoldDB" id="A0A2U9T3S2"/>
<evidence type="ECO:0008006" key="6">
    <source>
        <dbReference type="Google" id="ProtNLM"/>
    </source>
</evidence>
<dbReference type="RefSeq" id="WP_111266448.1">
    <property type="nucleotide sequence ID" value="NZ_CP029843.1"/>
</dbReference>
<evidence type="ECO:0000313" key="2">
    <source>
        <dbReference type="EMBL" id="AWV07336.1"/>
    </source>
</evidence>
<evidence type="ECO:0000313" key="5">
    <source>
        <dbReference type="Proteomes" id="UP000320431"/>
    </source>
</evidence>
<dbReference type="KEGG" id="lmb:C9I47_1640"/>
<keyword evidence="4" id="KW-1185">Reference proteome</keyword>
<dbReference type="Proteomes" id="UP000320431">
    <property type="component" value="Unassembled WGS sequence"/>
</dbReference>
<reference evidence="3 5" key="2">
    <citation type="submission" date="2019-10" db="EMBL/GenBank/DDBJ databases">
        <title>Lysobacter alkalisoli sp. nov., isolated from saline-alkaline soil.</title>
        <authorList>
            <person name="Sun J.-Q."/>
        </authorList>
    </citation>
    <scope>NUCLEOTIDE SEQUENCE [LARGE SCALE GENOMIC DNA]</scope>
    <source>
        <strain evidence="3 5">KCTC 42381</strain>
    </source>
</reference>
<dbReference type="EMBL" id="CP029843">
    <property type="protein sequence ID" value="AWV07336.1"/>
    <property type="molecule type" value="Genomic_DNA"/>
</dbReference>
<dbReference type="Proteomes" id="UP000249447">
    <property type="component" value="Chromosome"/>
</dbReference>
<reference evidence="2 4" key="1">
    <citation type="submission" date="2018-05" db="EMBL/GenBank/DDBJ databases">
        <title>The complete genome of Lysobacter maris HZ9B, a marine bacterium antagonistic against terrestrial plant pathogens.</title>
        <authorList>
            <person name="Zhang X.-Q."/>
        </authorList>
    </citation>
    <scope>NUCLEOTIDE SEQUENCE [LARGE SCALE GENOMIC DNA]</scope>
    <source>
        <strain evidence="2 4">HZ9B</strain>
    </source>
</reference>